<dbReference type="EnsemblPlants" id="TraesCS4A02G403100.1">
    <property type="protein sequence ID" value="TraesCS4A02G403100.1.cds1"/>
    <property type="gene ID" value="TraesCS4A02G403100"/>
</dbReference>
<dbReference type="SUPFAM" id="SSF52047">
    <property type="entry name" value="RNI-like"/>
    <property type="match status" value="1"/>
</dbReference>
<dbReference type="Gramene" id="TraesWEE_scaffold_022765_01G000100.1">
    <property type="protein sequence ID" value="TraesWEE_scaffold_022765_01G000100.1"/>
    <property type="gene ID" value="TraesWEE_scaffold_022765_01G000100"/>
</dbReference>
<reference evidence="4" key="2">
    <citation type="submission" date="2018-10" db="UniProtKB">
        <authorList>
            <consortium name="EnsemblPlants"/>
        </authorList>
    </citation>
    <scope>IDENTIFICATION</scope>
</reference>
<dbReference type="Gramene" id="TraesNOR4A03G02198680.1">
    <property type="protein sequence ID" value="TraesNOR4A03G02198680.1.CDS1"/>
    <property type="gene ID" value="TraesNOR4A03G02198680"/>
</dbReference>
<dbReference type="Gramene" id="TraesJAG4A03G02177770.1">
    <property type="protein sequence ID" value="TraesJAG4A03G02177770.1.CDS1"/>
    <property type="gene ID" value="TraesJAG4A03G02177770"/>
</dbReference>
<dbReference type="Gramene" id="TraesMAC4A03G02175340.2">
    <property type="protein sequence ID" value="TraesMAC4A03G02175340.2.CDS1"/>
    <property type="gene ID" value="TraesMAC4A03G02175340"/>
</dbReference>
<dbReference type="Gramene" id="TraesMAC4A03G02175340.1">
    <property type="protein sequence ID" value="TraesMAC4A03G02175340.1.CDS1"/>
    <property type="gene ID" value="TraesMAC4A03G02175340"/>
</dbReference>
<dbReference type="InterPro" id="IPR042197">
    <property type="entry name" value="Apaf_helical"/>
</dbReference>
<dbReference type="PROSITE" id="PS51450">
    <property type="entry name" value="LRR"/>
    <property type="match status" value="1"/>
</dbReference>
<dbReference type="Gramene" id="TraesARI4A03G02214770.1">
    <property type="protein sequence ID" value="TraesARI4A03G02214770.1.CDS1"/>
    <property type="gene ID" value="TraesARI4A03G02214770"/>
</dbReference>
<dbReference type="Pfam" id="PF23598">
    <property type="entry name" value="LRR_14"/>
    <property type="match status" value="1"/>
</dbReference>
<evidence type="ECO:0000313" key="4">
    <source>
        <dbReference type="EnsemblPlants" id="TraesCS4A02G403100.1.cds1"/>
    </source>
</evidence>
<dbReference type="OrthoDB" id="689447at2759"/>
<dbReference type="Gramene" id="TraesROB_scaffold_001002_01G000300.1">
    <property type="protein sequence ID" value="TraesROB_scaffold_001002_01G000300.1"/>
    <property type="gene ID" value="TraesROB_scaffold_001002_01G000300"/>
</dbReference>
<dbReference type="Gramene" id="TraesJUL4A03G02196410.2">
    <property type="protein sequence ID" value="TraesJUL4A03G02196410.2.CDS1"/>
    <property type="gene ID" value="TraesJUL4A03G02196410"/>
</dbReference>
<evidence type="ECO:0000256" key="1">
    <source>
        <dbReference type="ARBA" id="ARBA00022737"/>
    </source>
</evidence>
<dbReference type="Gramene" id="TraesKAR4A01G0407500.1">
    <property type="protein sequence ID" value="cds.TraesKAR4A01G0407500.1"/>
    <property type="gene ID" value="TraesKAR4A01G0407500"/>
</dbReference>
<name>A0A3B6I482_WHEAT</name>
<dbReference type="Gramene" id="TraesJUL4A03G02196410.1">
    <property type="protein sequence ID" value="TraesJUL4A03G02196410.1.CDS1"/>
    <property type="gene ID" value="TraesJUL4A03G02196410"/>
</dbReference>
<dbReference type="SMR" id="A0A3B6I482"/>
<dbReference type="STRING" id="4565.A0A3B6I482"/>
<dbReference type="Gramene" id="TraesCS4A03G1001500.1">
    <property type="protein sequence ID" value="TraesCS4A03G1001500.1.CDS1"/>
    <property type="gene ID" value="TraesCS4A03G1001500"/>
</dbReference>
<keyword evidence="5" id="KW-1185">Reference proteome</keyword>
<feature type="domain" description="Disease resistance R13L4/SHOC-2-like LRR" evidence="3">
    <location>
        <begin position="282"/>
        <end position="533"/>
    </location>
</feature>
<dbReference type="OMA" id="WENFGDE"/>
<evidence type="ECO:0000313" key="5">
    <source>
        <dbReference type="Proteomes" id="UP000019116"/>
    </source>
</evidence>
<dbReference type="PANTHER" id="PTHR23155">
    <property type="entry name" value="DISEASE RESISTANCE PROTEIN RP"/>
    <property type="match status" value="1"/>
</dbReference>
<dbReference type="InterPro" id="IPR001611">
    <property type="entry name" value="Leu-rich_rpt"/>
</dbReference>
<proteinExistence type="predicted"/>
<dbReference type="Proteomes" id="UP000019116">
    <property type="component" value="Chromosome 4A"/>
</dbReference>
<reference evidence="4" key="1">
    <citation type="submission" date="2018-08" db="EMBL/GenBank/DDBJ databases">
        <authorList>
            <person name="Rossello M."/>
        </authorList>
    </citation>
    <scope>NUCLEOTIDE SEQUENCE [LARGE SCALE GENOMIC DNA]</scope>
    <source>
        <strain evidence="4">cv. Chinese Spring</strain>
    </source>
</reference>
<dbReference type="AlphaFoldDB" id="A0A3B6I482"/>
<dbReference type="Gramene" id="TraesSTA4A03G02173740.1">
    <property type="protein sequence ID" value="TraesSTA4A03G02173740.1.CDS1"/>
    <property type="gene ID" value="TraesSTA4A03G02173740"/>
</dbReference>
<dbReference type="Gramene" id="TraesRN4A0100967200.1">
    <property type="protein sequence ID" value="TraesRN4A0100967200.1"/>
    <property type="gene ID" value="TraesRN4A0100967200"/>
</dbReference>
<keyword evidence="1" id="KW-0677">Repeat</keyword>
<evidence type="ECO:0000259" key="3">
    <source>
        <dbReference type="Pfam" id="PF23598"/>
    </source>
</evidence>
<evidence type="ECO:0000256" key="2">
    <source>
        <dbReference type="ARBA" id="ARBA00022821"/>
    </source>
</evidence>
<dbReference type="Gramene" id="TraesCAD_scaffold_000332_01G000500.1">
    <property type="protein sequence ID" value="TraesCAD_scaffold_000332_01G000500.1"/>
    <property type="gene ID" value="TraesCAD_scaffold_000332_01G000500"/>
</dbReference>
<dbReference type="Gramene" id="TraesCLE_scaffold_001811_01G000600.1">
    <property type="protein sequence ID" value="TraesCLE_scaffold_001811_01G000600.1"/>
    <property type="gene ID" value="TraesCLE_scaffold_001811_01G000600"/>
</dbReference>
<dbReference type="Gene3D" id="1.10.8.430">
    <property type="entry name" value="Helical domain of apoptotic protease-activating factors"/>
    <property type="match status" value="1"/>
</dbReference>
<dbReference type="InterPro" id="IPR044974">
    <property type="entry name" value="Disease_R_plants"/>
</dbReference>
<accession>A0A3B6I482</accession>
<dbReference type="Gene3D" id="3.80.10.10">
    <property type="entry name" value="Ribonuclease Inhibitor"/>
    <property type="match status" value="1"/>
</dbReference>
<sequence length="553" mass="63501">MSEQDSKLLFRKTAHSEVSFPNYLEEEVLRKCAGIPLFISGMADWLREQKEEQLKLPTMLKQFERSLSPAYDDLPHWLKVQLLYVAMFPQGYIFAKSSFTKRLDAEMLTYPSCTEEDYFGELIDRNIITRVKSSSKQSRQAEEEGCHWQVNYFMLHFLASKSAANGFVYTSGTLKNSGDNKPRRLSLHEPDLQLPSLLEEMNLSYTRSLVVSGVVSGIPLDKLIFLKVLDLEGWCCFEEQHWLAICKLFLLRYLSLRKTLVRKLPPKIKDLYKLETLDLSHTQITELPSQMCELAGLRMLDLRGTPVMRLPKQFQKMRQLRHLLLGGNGVDNPNTTVTQVPEEIRYLCDLDTLAVDLSGCSPSLLEALGSIWKLRVLAINCSFHQSTDRKFQETLCSCIEKWEQLEALTIHCEPGCHMEFLSSDILVQTRWLMKFKVTGGRFLNFPRWLSKLDCLAFIEITIEKILQDDLTILGKMRRLECLVLGLHLLPEEAVVIDGEPLFLGLQRLSVRWRVPWMTFMKGAMPMLTHLELKNIGGSPLSEQCVSSGIINLQ</sequence>
<dbReference type="InterPro" id="IPR055414">
    <property type="entry name" value="LRR_R13L4/SHOC2-like"/>
</dbReference>
<dbReference type="Gramene" id="TraesCS4A02G403100.1">
    <property type="protein sequence ID" value="TraesCS4A02G403100.1.cds1"/>
    <property type="gene ID" value="TraesCS4A02G403100"/>
</dbReference>
<dbReference type="GO" id="GO:0006952">
    <property type="term" value="P:defense response"/>
    <property type="evidence" value="ECO:0007669"/>
    <property type="project" value="InterPro"/>
</dbReference>
<organism evidence="4">
    <name type="scientific">Triticum aestivum</name>
    <name type="common">Wheat</name>
    <dbReference type="NCBI Taxonomy" id="4565"/>
    <lineage>
        <taxon>Eukaryota</taxon>
        <taxon>Viridiplantae</taxon>
        <taxon>Streptophyta</taxon>
        <taxon>Embryophyta</taxon>
        <taxon>Tracheophyta</taxon>
        <taxon>Spermatophyta</taxon>
        <taxon>Magnoliopsida</taxon>
        <taxon>Liliopsida</taxon>
        <taxon>Poales</taxon>
        <taxon>Poaceae</taxon>
        <taxon>BOP clade</taxon>
        <taxon>Pooideae</taxon>
        <taxon>Triticodae</taxon>
        <taxon>Triticeae</taxon>
        <taxon>Triticinae</taxon>
        <taxon>Triticum</taxon>
    </lineage>
</organism>
<keyword evidence="2" id="KW-0611">Plant defense</keyword>
<dbReference type="PANTHER" id="PTHR23155:SF957">
    <property type="entry name" value="OS11G0606800 PROTEIN"/>
    <property type="match status" value="1"/>
</dbReference>
<protein>
    <recommendedName>
        <fullName evidence="3">Disease resistance R13L4/SHOC-2-like LRR domain-containing protein</fullName>
    </recommendedName>
</protein>
<dbReference type="InterPro" id="IPR032675">
    <property type="entry name" value="LRR_dom_sf"/>
</dbReference>